<reference evidence="4 5" key="2">
    <citation type="submission" date="2018-11" db="EMBL/GenBank/DDBJ databases">
        <authorList>
            <consortium name="Pathogen Informatics"/>
        </authorList>
    </citation>
    <scope>NUCLEOTIDE SEQUENCE [LARGE SCALE GENOMIC DNA]</scope>
</reference>
<sequence length="82" mass="9109">MSRGTRLSVEEQAQARAQHQAGHSRRQIAAQLRRSENGVSNFLKDPAKYGTRAVPGRPSVLTGQDVRHIQLLLSNSTLIIDY</sequence>
<evidence type="ECO:0000259" key="3">
    <source>
        <dbReference type="Pfam" id="PF11427"/>
    </source>
</evidence>
<dbReference type="GO" id="GO:0003677">
    <property type="term" value="F:DNA binding"/>
    <property type="evidence" value="ECO:0007669"/>
    <property type="project" value="InterPro"/>
</dbReference>
<organism evidence="6">
    <name type="scientific">Nippostrongylus brasiliensis</name>
    <name type="common">Rat hookworm</name>
    <dbReference type="NCBI Taxonomy" id="27835"/>
    <lineage>
        <taxon>Eukaryota</taxon>
        <taxon>Metazoa</taxon>
        <taxon>Ecdysozoa</taxon>
        <taxon>Nematoda</taxon>
        <taxon>Chromadorea</taxon>
        <taxon>Rhabditida</taxon>
        <taxon>Rhabditina</taxon>
        <taxon>Rhabditomorpha</taxon>
        <taxon>Strongyloidea</taxon>
        <taxon>Heligmosomidae</taxon>
        <taxon>Nippostrongylus</taxon>
    </lineage>
</organism>
<keyword evidence="5" id="KW-1185">Reference proteome</keyword>
<protein>
    <submittedName>
        <fullName evidence="6">HTH_Tnp_Tc3_1 domain-containing protein</fullName>
    </submittedName>
</protein>
<comment type="subcellular location">
    <subcellularLocation>
        <location evidence="1">Nucleus</location>
    </subcellularLocation>
</comment>
<dbReference type="WBParaSite" id="NBR_0002191001-mRNA-1">
    <property type="protein sequence ID" value="NBR_0002191001-mRNA-1"/>
    <property type="gene ID" value="NBR_0002191001"/>
</dbReference>
<evidence type="ECO:0000256" key="1">
    <source>
        <dbReference type="ARBA" id="ARBA00004123"/>
    </source>
</evidence>
<accession>A0A0N4YXD8</accession>
<evidence type="ECO:0000313" key="4">
    <source>
        <dbReference type="EMBL" id="VDL86334.1"/>
    </source>
</evidence>
<dbReference type="SUPFAM" id="SSF46689">
    <property type="entry name" value="Homeodomain-like"/>
    <property type="match status" value="1"/>
</dbReference>
<proteinExistence type="predicted"/>
<feature type="region of interest" description="Disordered" evidence="2">
    <location>
        <begin position="1"/>
        <end position="28"/>
    </location>
</feature>
<dbReference type="AlphaFoldDB" id="A0A0N4YXD8"/>
<dbReference type="Gene3D" id="1.10.10.60">
    <property type="entry name" value="Homeodomain-like"/>
    <property type="match status" value="1"/>
</dbReference>
<dbReference type="Pfam" id="PF11427">
    <property type="entry name" value="HTH_Tnp_Tc3_1"/>
    <property type="match status" value="1"/>
</dbReference>
<evidence type="ECO:0000313" key="5">
    <source>
        <dbReference type="Proteomes" id="UP000271162"/>
    </source>
</evidence>
<gene>
    <name evidence="4" type="ORF">NBR_LOCUS21911</name>
</gene>
<dbReference type="OMA" id="PLYCELF"/>
<feature type="domain" description="Tc3 transposase DNA binding" evidence="3">
    <location>
        <begin position="3"/>
        <end position="51"/>
    </location>
</feature>
<dbReference type="InterPro" id="IPR009057">
    <property type="entry name" value="Homeodomain-like_sf"/>
</dbReference>
<evidence type="ECO:0000256" key="2">
    <source>
        <dbReference type="SAM" id="MobiDB-lite"/>
    </source>
</evidence>
<dbReference type="GO" id="GO:0005634">
    <property type="term" value="C:nucleus"/>
    <property type="evidence" value="ECO:0007669"/>
    <property type="project" value="UniProtKB-SubCell"/>
</dbReference>
<dbReference type="InterPro" id="IPR025898">
    <property type="entry name" value="Tc3_transposase_DNA-bd_dom"/>
</dbReference>
<dbReference type="STRING" id="27835.A0A0N4YXD8"/>
<reference evidence="6" key="1">
    <citation type="submission" date="2017-02" db="UniProtKB">
        <authorList>
            <consortium name="WormBaseParasite"/>
        </authorList>
    </citation>
    <scope>IDENTIFICATION</scope>
</reference>
<feature type="compositionally biased region" description="Low complexity" evidence="2">
    <location>
        <begin position="12"/>
        <end position="21"/>
    </location>
</feature>
<evidence type="ECO:0000313" key="6">
    <source>
        <dbReference type="WBParaSite" id="NBR_0002191001-mRNA-1"/>
    </source>
</evidence>
<dbReference type="Proteomes" id="UP000271162">
    <property type="component" value="Unassembled WGS sequence"/>
</dbReference>
<name>A0A0N4YXD8_NIPBR</name>
<dbReference type="EMBL" id="UYSL01027054">
    <property type="protein sequence ID" value="VDL86334.1"/>
    <property type="molecule type" value="Genomic_DNA"/>
</dbReference>